<dbReference type="NCBIfam" id="TIGR03026">
    <property type="entry name" value="NDP-sugDHase"/>
    <property type="match status" value="1"/>
</dbReference>
<evidence type="ECO:0000256" key="7">
    <source>
        <dbReference type="PIRNR" id="PIRNR000124"/>
    </source>
</evidence>
<accession>H3ZLL6</accession>
<feature type="binding site" evidence="9">
    <location>
        <begin position="253"/>
        <end position="257"/>
    </location>
    <ligand>
        <name>substrate</name>
    </ligand>
</feature>
<evidence type="ECO:0000256" key="1">
    <source>
        <dbReference type="ARBA" id="ARBA00004701"/>
    </source>
</evidence>
<dbReference type="InterPro" id="IPR017476">
    <property type="entry name" value="UDP-Glc/GDP-Man"/>
</dbReference>
<evidence type="ECO:0000256" key="5">
    <source>
        <dbReference type="ARBA" id="ARBA00023027"/>
    </source>
</evidence>
<evidence type="ECO:0000256" key="6">
    <source>
        <dbReference type="ARBA" id="ARBA00047473"/>
    </source>
</evidence>
<feature type="binding site" evidence="9">
    <location>
        <position position="261"/>
    </location>
    <ligand>
        <name>substrate</name>
    </ligand>
</feature>
<dbReference type="InterPro" id="IPR028357">
    <property type="entry name" value="UDPglc_DH_bac"/>
</dbReference>
<comment type="similarity">
    <text evidence="2 7">Belongs to the UDP-glucose/GDP-mannose dehydrogenase family.</text>
</comment>
<feature type="binding site" evidence="10">
    <location>
        <position position="122"/>
    </location>
    <ligand>
        <name>NAD(+)</name>
        <dbReference type="ChEBI" id="CHEBI:57540"/>
    </ligand>
</feature>
<feature type="binding site" evidence="10">
    <location>
        <position position="331"/>
    </location>
    <ligand>
        <name>NAD(+)</name>
        <dbReference type="ChEBI" id="CHEBI:57540"/>
    </ligand>
</feature>
<dbReference type="RefSeq" id="WP_004067331.1">
    <property type="nucleotide sequence ID" value="NC_022084.1"/>
</dbReference>
<dbReference type="GO" id="GO:0003979">
    <property type="term" value="F:UDP-glucose 6-dehydrogenase activity"/>
    <property type="evidence" value="ECO:0007669"/>
    <property type="project" value="UniProtKB-EC"/>
</dbReference>
<dbReference type="EC" id="1.1.1.22" evidence="3 7"/>
<name>H3ZLL6_THELN</name>
<reference evidence="12 13" key="1">
    <citation type="journal article" date="2012" name="J. Bacteriol.">
        <title>Genome sequence of the model hyperthermophilic archaeon Thermococcus litoralis NS-C.</title>
        <authorList>
            <person name="Gardner A.F."/>
            <person name="Kumar S."/>
            <person name="Perler F.B."/>
        </authorList>
    </citation>
    <scope>NUCLEOTIDE SEQUENCE [LARGE SCALE GENOMIC DNA]</scope>
    <source>
        <strain evidence="13">ATCC 51850 / DSM 5473 / JCM 8560 / NS-C</strain>
    </source>
</reference>
<evidence type="ECO:0000256" key="8">
    <source>
        <dbReference type="PIRSR" id="PIRSR500134-1"/>
    </source>
</evidence>
<dbReference type="Gene3D" id="3.40.50.720">
    <property type="entry name" value="NAD(P)-binding Rossmann-like Domain"/>
    <property type="match status" value="2"/>
</dbReference>
<dbReference type="SUPFAM" id="SSF51735">
    <property type="entry name" value="NAD(P)-binding Rossmann-fold domains"/>
    <property type="match status" value="1"/>
</dbReference>
<feature type="binding site" evidence="9">
    <location>
        <begin position="156"/>
        <end position="159"/>
    </location>
    <ligand>
        <name>substrate</name>
    </ligand>
</feature>
<feature type="domain" description="UDP-glucose/GDP-mannose dehydrogenase C-terminal" evidence="11">
    <location>
        <begin position="317"/>
        <end position="415"/>
    </location>
</feature>
<dbReference type="PANTHER" id="PTHR43750">
    <property type="entry name" value="UDP-GLUCOSE 6-DEHYDROGENASE TUAD"/>
    <property type="match status" value="1"/>
</dbReference>
<dbReference type="InterPro" id="IPR014026">
    <property type="entry name" value="UDP-Glc/GDP-Man_DH_dimer"/>
</dbReference>
<feature type="binding site" evidence="10">
    <location>
        <position position="267"/>
    </location>
    <ligand>
        <name>NAD(+)</name>
        <dbReference type="ChEBI" id="CHEBI:57540"/>
    </ligand>
</feature>
<dbReference type="HOGENOM" id="CLU_023810_1_2_2"/>
<evidence type="ECO:0000256" key="9">
    <source>
        <dbReference type="PIRSR" id="PIRSR500134-2"/>
    </source>
</evidence>
<evidence type="ECO:0000259" key="11">
    <source>
        <dbReference type="SMART" id="SM00984"/>
    </source>
</evidence>
<comment type="catalytic activity">
    <reaction evidence="6 7">
        <text>UDP-alpha-D-glucose + 2 NAD(+) + H2O = UDP-alpha-D-glucuronate + 2 NADH + 3 H(+)</text>
        <dbReference type="Rhea" id="RHEA:23596"/>
        <dbReference type="ChEBI" id="CHEBI:15377"/>
        <dbReference type="ChEBI" id="CHEBI:15378"/>
        <dbReference type="ChEBI" id="CHEBI:57540"/>
        <dbReference type="ChEBI" id="CHEBI:57945"/>
        <dbReference type="ChEBI" id="CHEBI:58052"/>
        <dbReference type="ChEBI" id="CHEBI:58885"/>
        <dbReference type="EC" id="1.1.1.22"/>
    </reaction>
</comment>
<protein>
    <recommendedName>
        <fullName evidence="3 7">UDP-glucose 6-dehydrogenase</fullName>
        <ecNumber evidence="3 7">1.1.1.22</ecNumber>
    </recommendedName>
</protein>
<dbReference type="Pfam" id="PF03721">
    <property type="entry name" value="UDPG_MGDP_dh_N"/>
    <property type="match status" value="1"/>
</dbReference>
<sequence length="427" mass="48257">MRVSVIGSGYVGLVTGMGFVKIGNKVVFVDVDERKIQMINNAKPPIYEEGLEELMKKFKDKYYATKNYREAILNSDATFICVGTPSREDGSIDLTYIKEASKEIGKALKEKEDYHVVIVKSTVLPETTEKVVKPNIEKYSGKKAFEDFGLAMNPEFLREGVALRDFLNPDRIVIGVKDEKTKEVLEKLYEPIDAPKLIVDIKTAEMIKYASNAFLATKISFANEIGNICKKLGIDSWKVFEGVGLDHRISPYFFRTGIGWGGSCFPKDVRALIRKAEELGEDPIILKAVMEVNERQPLKMIELLKKHVPELKGKTVGVLGLAFKPNTDDVRETRAYIIIKKLLEEGAHVIAYDPKAMENFKRFYPDVGEKIEYAGSAEEVLEKSGVILIVTEWDEFEKLDYSGKIVIDGRRIWAAEKTARIYEGVCW</sequence>
<comment type="pathway">
    <text evidence="1">Nucleotide-sugar biosynthesis; UDP-alpha-D-glucuronate biosynthesis; UDP-alpha-D-glucuronate from UDP-alpha-D-glucose: step 1/1.</text>
</comment>
<dbReference type="Pfam" id="PF03720">
    <property type="entry name" value="UDPG_MGDP_dh_C"/>
    <property type="match status" value="1"/>
</dbReference>
<feature type="binding site" evidence="10">
    <location>
        <position position="84"/>
    </location>
    <ligand>
        <name>NAD(+)</name>
        <dbReference type="ChEBI" id="CHEBI:57540"/>
    </ligand>
</feature>
<dbReference type="Proteomes" id="UP000015502">
    <property type="component" value="Chromosome"/>
</dbReference>
<evidence type="ECO:0000256" key="10">
    <source>
        <dbReference type="PIRSR" id="PIRSR500134-3"/>
    </source>
</evidence>
<feature type="binding site" evidence="10">
    <location>
        <position position="30"/>
    </location>
    <ligand>
        <name>NAD(+)</name>
        <dbReference type="ChEBI" id="CHEBI:57540"/>
    </ligand>
</feature>
<dbReference type="STRING" id="523849.OCC_01454"/>
<dbReference type="InterPro" id="IPR001732">
    <property type="entry name" value="UDP-Glc/GDP-Man_DH_N"/>
</dbReference>
<dbReference type="InterPro" id="IPR008927">
    <property type="entry name" value="6-PGluconate_DH-like_C_sf"/>
</dbReference>
<feature type="binding site" evidence="9">
    <location>
        <position position="208"/>
    </location>
    <ligand>
        <name>substrate</name>
    </ligand>
</feature>
<dbReference type="OrthoDB" id="59839at2157"/>
<keyword evidence="4 7" id="KW-0560">Oxidoreductase</keyword>
<dbReference type="InterPro" id="IPR036291">
    <property type="entry name" value="NAD(P)-bd_dom_sf"/>
</dbReference>
<dbReference type="InterPro" id="IPR014027">
    <property type="entry name" value="UDP-Glc/GDP-Man_DH_C"/>
</dbReference>
<dbReference type="SUPFAM" id="SSF52413">
    <property type="entry name" value="UDP-glucose/GDP-mannose dehydrogenase C-terminal domain"/>
    <property type="match status" value="1"/>
</dbReference>
<dbReference type="SMART" id="SM00984">
    <property type="entry name" value="UDPG_MGDP_dh_C"/>
    <property type="match status" value="1"/>
</dbReference>
<keyword evidence="5 7" id="KW-0520">NAD</keyword>
<feature type="binding site" evidence="10">
    <location>
        <position position="35"/>
    </location>
    <ligand>
        <name>NAD(+)</name>
        <dbReference type="ChEBI" id="CHEBI:57540"/>
    </ligand>
</feature>
<feature type="binding site" evidence="9">
    <location>
        <position position="324"/>
    </location>
    <ligand>
        <name>substrate</name>
    </ligand>
</feature>
<dbReference type="UniPathway" id="UPA00038">
    <property type="reaction ID" value="UER00491"/>
</dbReference>
<organism evidence="12 13">
    <name type="scientific">Thermococcus litoralis (strain ATCC 51850 / DSM 5473 / JCM 8560 / NS-C)</name>
    <dbReference type="NCBI Taxonomy" id="523849"/>
    <lineage>
        <taxon>Archaea</taxon>
        <taxon>Methanobacteriati</taxon>
        <taxon>Methanobacteriota</taxon>
        <taxon>Thermococci</taxon>
        <taxon>Thermococcales</taxon>
        <taxon>Thermococcaceae</taxon>
        <taxon>Thermococcus</taxon>
    </lineage>
</organism>
<feature type="binding site" evidence="10">
    <location>
        <position position="159"/>
    </location>
    <ligand>
        <name>NAD(+)</name>
        <dbReference type="ChEBI" id="CHEBI:57540"/>
    </ligand>
</feature>
<gene>
    <name evidence="12" type="ORF">OCC_01454</name>
</gene>
<dbReference type="PANTHER" id="PTHR43750:SF3">
    <property type="entry name" value="UDP-GLUCOSE 6-DEHYDROGENASE TUAD"/>
    <property type="match status" value="1"/>
</dbReference>
<dbReference type="KEGG" id="tlt:OCC_01454"/>
<dbReference type="GO" id="GO:0000271">
    <property type="term" value="P:polysaccharide biosynthetic process"/>
    <property type="evidence" value="ECO:0007669"/>
    <property type="project" value="InterPro"/>
</dbReference>
<evidence type="ECO:0000256" key="3">
    <source>
        <dbReference type="ARBA" id="ARBA00012954"/>
    </source>
</evidence>
<keyword evidence="13" id="KW-1185">Reference proteome</keyword>
<evidence type="ECO:0000313" key="12">
    <source>
        <dbReference type="EMBL" id="EHR79154.1"/>
    </source>
</evidence>
<dbReference type="GO" id="GO:0006065">
    <property type="term" value="P:UDP-glucuronate biosynthetic process"/>
    <property type="evidence" value="ECO:0007669"/>
    <property type="project" value="UniProtKB-UniPathway"/>
</dbReference>
<dbReference type="Gene3D" id="1.20.5.100">
    <property type="entry name" value="Cytochrome c1, transmembrane anchor, C-terminal"/>
    <property type="match status" value="1"/>
</dbReference>
<evidence type="ECO:0000313" key="13">
    <source>
        <dbReference type="Proteomes" id="UP000015502"/>
    </source>
</evidence>
<dbReference type="EMBL" id="CP006670">
    <property type="protein sequence ID" value="EHR79154.1"/>
    <property type="molecule type" value="Genomic_DNA"/>
</dbReference>
<dbReference type="GeneID" id="16549348"/>
<dbReference type="PIRSF" id="PIRSF500134">
    <property type="entry name" value="UDPglc_DH_bac"/>
    <property type="match status" value="1"/>
</dbReference>
<dbReference type="AlphaFoldDB" id="H3ZLL6"/>
<evidence type="ECO:0000256" key="4">
    <source>
        <dbReference type="ARBA" id="ARBA00023002"/>
    </source>
</evidence>
<evidence type="ECO:0000256" key="2">
    <source>
        <dbReference type="ARBA" id="ARBA00006601"/>
    </source>
</evidence>
<dbReference type="Pfam" id="PF00984">
    <property type="entry name" value="UDPG_MGDP_dh"/>
    <property type="match status" value="1"/>
</dbReference>
<dbReference type="PaxDb" id="523849-OCC_01454"/>
<proteinExistence type="inferred from homology"/>
<dbReference type="PIRSF" id="PIRSF000124">
    <property type="entry name" value="UDPglc_GDPman_dh"/>
    <property type="match status" value="1"/>
</dbReference>
<dbReference type="GO" id="GO:0051287">
    <property type="term" value="F:NAD binding"/>
    <property type="evidence" value="ECO:0007669"/>
    <property type="project" value="InterPro"/>
</dbReference>
<dbReference type="SUPFAM" id="SSF48179">
    <property type="entry name" value="6-phosphogluconate dehydrogenase C-terminal domain-like"/>
    <property type="match status" value="1"/>
</dbReference>
<feature type="active site" description="Nucleophile" evidence="8">
    <location>
        <position position="264"/>
    </location>
</feature>
<dbReference type="InterPro" id="IPR036220">
    <property type="entry name" value="UDP-Glc/GDP-Man_DH_C_sf"/>
</dbReference>